<keyword evidence="1" id="KW-1133">Transmembrane helix</keyword>
<keyword evidence="1" id="KW-0472">Membrane</keyword>
<proteinExistence type="predicted"/>
<keyword evidence="1" id="KW-0812">Transmembrane</keyword>
<accession>C5B8T1</accession>
<dbReference type="KEGG" id="eic:NT01EI_2980"/>
<organism evidence="2 3">
    <name type="scientific">Edwardsiella ictaluri (strain 93-146)</name>
    <dbReference type="NCBI Taxonomy" id="634503"/>
    <lineage>
        <taxon>Bacteria</taxon>
        <taxon>Pseudomonadati</taxon>
        <taxon>Pseudomonadota</taxon>
        <taxon>Gammaproteobacteria</taxon>
        <taxon>Enterobacterales</taxon>
        <taxon>Hafniaceae</taxon>
        <taxon>Edwardsiella</taxon>
    </lineage>
</organism>
<dbReference type="Proteomes" id="UP000001485">
    <property type="component" value="Chromosome"/>
</dbReference>
<reference evidence="2 3" key="2">
    <citation type="journal article" date="2012" name="J. Bacteriol.">
        <title>Genome Sequence of Edwardsiella ictaluri 93-146, a Strain Associated with a Natural Channel Catfish Outbreak of Enteric Septicemia of Catfish.</title>
        <authorList>
            <person name="Williams M.L."/>
            <person name="Gillaspy A.F."/>
            <person name="Dyer D.W."/>
            <person name="Thune R.L."/>
            <person name="Waldbieser G.C."/>
            <person name="Schuster S.C."/>
            <person name="Gipson J."/>
            <person name="Zaitshik J."/>
            <person name="Landry C."/>
            <person name="Banes M.M."/>
            <person name="Lawrence M.L."/>
        </authorList>
    </citation>
    <scope>NUCLEOTIDE SEQUENCE [LARGE SCALE GENOMIC DNA]</scope>
    <source>
        <strain evidence="2 3">93-146</strain>
    </source>
</reference>
<name>C5B8T1_EDWI9</name>
<dbReference type="HOGENOM" id="CLU_3308760_0_0_6"/>
<protein>
    <submittedName>
        <fullName evidence="2">Uncharacterized protein</fullName>
    </submittedName>
</protein>
<evidence type="ECO:0000256" key="1">
    <source>
        <dbReference type="SAM" id="Phobius"/>
    </source>
</evidence>
<gene>
    <name evidence="2" type="ordered locus">NT01EI_2980</name>
</gene>
<dbReference type="AlphaFoldDB" id="C5B8T1"/>
<evidence type="ECO:0000313" key="3">
    <source>
        <dbReference type="Proteomes" id="UP000001485"/>
    </source>
</evidence>
<evidence type="ECO:0000313" key="2">
    <source>
        <dbReference type="EMBL" id="ACR70134.1"/>
    </source>
</evidence>
<feature type="transmembrane region" description="Helical" evidence="1">
    <location>
        <begin position="12"/>
        <end position="33"/>
    </location>
</feature>
<sequence>MYKLYKCIHVKFISIYDILALDFILIHHARITLKIKIMI</sequence>
<dbReference type="EMBL" id="CP001600">
    <property type="protein sequence ID" value="ACR70134.1"/>
    <property type="molecule type" value="Genomic_DNA"/>
</dbReference>
<reference evidence="3" key="1">
    <citation type="submission" date="2009-03" db="EMBL/GenBank/DDBJ databases">
        <title>Complete genome sequence of Edwardsiella ictaluri 93-146.</title>
        <authorList>
            <person name="Williams M.L."/>
            <person name="Gillaspy A.F."/>
            <person name="Dyer D.W."/>
            <person name="Thune R.L."/>
            <person name="Waldbieser G.C."/>
            <person name="Schuster S.C."/>
            <person name="Gipson J."/>
            <person name="Zaitshik J."/>
            <person name="Landry C."/>
            <person name="Lawrence M.L."/>
        </authorList>
    </citation>
    <scope>NUCLEOTIDE SEQUENCE [LARGE SCALE GENOMIC DNA]</scope>
    <source>
        <strain evidence="3">93-146</strain>
    </source>
</reference>